<proteinExistence type="predicted"/>
<evidence type="ECO:0000313" key="2">
    <source>
        <dbReference type="Proteomes" id="UP000289219"/>
    </source>
</evidence>
<dbReference type="EMBL" id="MH791398">
    <property type="protein sequence ID" value="QAX97821.1"/>
    <property type="molecule type" value="Genomic_DNA"/>
</dbReference>
<name>A0A411B882_9CAUD</name>
<accession>A0A411B882</accession>
<protein>
    <submittedName>
        <fullName evidence="1">Uncharacterized protein</fullName>
    </submittedName>
</protein>
<reference evidence="1 2" key="1">
    <citation type="submission" date="2018-08" db="EMBL/GenBank/DDBJ databases">
        <title>Asswx_1, Complete genome sequences of 3 novel enterobacteria, Pakpunavirus like phages.</title>
        <authorList>
            <person name="Yuan S."/>
            <person name="Ma Y."/>
            <person name="Liu Q."/>
        </authorList>
    </citation>
    <scope>NUCLEOTIDE SEQUENCE [LARGE SCALE GENOMIC DNA]</scope>
</reference>
<gene>
    <name evidence="1" type="ORF">ASswx1_177</name>
</gene>
<evidence type="ECO:0000313" key="1">
    <source>
        <dbReference type="EMBL" id="QAX97821.1"/>
    </source>
</evidence>
<organism evidence="1 2">
    <name type="scientific">Aeromonas phage Asswx_1</name>
    <dbReference type="NCBI Taxonomy" id="2419739"/>
    <lineage>
        <taxon>Viruses</taxon>
        <taxon>Duplodnaviria</taxon>
        <taxon>Heunggongvirae</taxon>
        <taxon>Uroviricota</taxon>
        <taxon>Caudoviricetes</taxon>
        <taxon>Pantevenvirales</taxon>
        <taxon>Straboviridae</taxon>
        <taxon>Emmerichvirinae</taxon>
        <taxon>Ceceduovirus</taxon>
        <taxon>Ceceduovirus aszj</taxon>
    </lineage>
</organism>
<sequence length="79" mass="9299">MKMEYVGDNGLKSFDVNSPTELISYKHIGFSDWDIEIISNFISKLSVIYWSDTPPWIKENKISWCVEKERLKDHLNKSC</sequence>
<dbReference type="Proteomes" id="UP000289219">
    <property type="component" value="Segment"/>
</dbReference>